<sequence length="62" mass="6930">MTGTFERSAFLLRVRYLSDSVLISIDVCVLPRYATLTYQEQGQVPGLMDDKLYGVGAMKNVV</sequence>
<evidence type="ECO:0000313" key="2">
    <source>
        <dbReference type="Proteomes" id="UP000730161"/>
    </source>
</evidence>
<proteinExistence type="predicted"/>
<comment type="caution">
    <text evidence="1">The sequence shown here is derived from an EMBL/GenBank/DDBJ whole genome shotgun (WGS) entry which is preliminary data.</text>
</comment>
<organism evidence="1 2">
    <name type="scientific">Methanocalculus chunghsingensis</name>
    <dbReference type="NCBI Taxonomy" id="156457"/>
    <lineage>
        <taxon>Archaea</taxon>
        <taxon>Methanobacteriati</taxon>
        <taxon>Methanobacteriota</taxon>
        <taxon>Stenosarchaea group</taxon>
        <taxon>Methanomicrobia</taxon>
        <taxon>Methanomicrobiales</taxon>
        <taxon>Methanocalculaceae</taxon>
        <taxon>Methanocalculus</taxon>
    </lineage>
</organism>
<gene>
    <name evidence="1" type="ORF">RJ53_07225</name>
</gene>
<keyword evidence="2" id="KW-1185">Reference proteome</keyword>
<dbReference type="AlphaFoldDB" id="A0A8J7W882"/>
<name>A0A8J7W882_9EURY</name>
<reference evidence="1" key="1">
    <citation type="submission" date="2014-12" db="EMBL/GenBank/DDBJ databases">
        <authorList>
            <person name="Huang H.-H."/>
            <person name="Chen S.-C."/>
            <person name="Lai M.-C."/>
        </authorList>
    </citation>
    <scope>NUCLEOTIDE SEQUENCE</scope>
    <source>
        <strain evidence="1">K1F9705b</strain>
    </source>
</reference>
<accession>A0A8J7W882</accession>
<dbReference type="EMBL" id="JWHL01000011">
    <property type="protein sequence ID" value="MBR1369293.1"/>
    <property type="molecule type" value="Genomic_DNA"/>
</dbReference>
<evidence type="ECO:0000313" key="1">
    <source>
        <dbReference type="EMBL" id="MBR1369293.1"/>
    </source>
</evidence>
<dbReference type="Proteomes" id="UP000730161">
    <property type="component" value="Unassembled WGS sequence"/>
</dbReference>
<protein>
    <submittedName>
        <fullName evidence="1">Uncharacterized protein</fullName>
    </submittedName>
</protein>